<evidence type="ECO:0000313" key="8">
    <source>
        <dbReference type="EMBL" id="WMS88538.1"/>
    </source>
</evidence>
<organism evidence="8 9">
    <name type="scientific">Pleionea litopenaei</name>
    <dbReference type="NCBI Taxonomy" id="3070815"/>
    <lineage>
        <taxon>Bacteria</taxon>
        <taxon>Pseudomonadati</taxon>
        <taxon>Pseudomonadota</taxon>
        <taxon>Gammaproteobacteria</taxon>
        <taxon>Oceanospirillales</taxon>
        <taxon>Pleioneaceae</taxon>
        <taxon>Pleionea</taxon>
    </lineage>
</organism>
<evidence type="ECO:0000256" key="5">
    <source>
        <dbReference type="ARBA" id="ARBA00023136"/>
    </source>
</evidence>
<comment type="subunit">
    <text evidence="7">Part of a complex composed of FtsB, FtsL and FtsQ.</text>
</comment>
<feature type="topological domain" description="Periplasmic" evidence="7">
    <location>
        <begin position="22"/>
        <end position="92"/>
    </location>
</feature>
<dbReference type="PANTHER" id="PTHR37485">
    <property type="entry name" value="CELL DIVISION PROTEIN FTSB"/>
    <property type="match status" value="1"/>
</dbReference>
<comment type="subcellular location">
    <subcellularLocation>
        <location evidence="7">Cell inner membrane</location>
        <topology evidence="7">Single-pass type II membrane protein</topology>
    </subcellularLocation>
    <text evidence="7">Localizes to the division septum.</text>
</comment>
<keyword evidence="7" id="KW-0997">Cell inner membrane</keyword>
<keyword evidence="6 7" id="KW-0131">Cell cycle</keyword>
<evidence type="ECO:0000256" key="2">
    <source>
        <dbReference type="ARBA" id="ARBA00022618"/>
    </source>
</evidence>
<proteinExistence type="inferred from homology"/>
<name>A0AA51X7S6_9GAMM</name>
<dbReference type="InterPro" id="IPR007060">
    <property type="entry name" value="FtsL/DivIC"/>
</dbReference>
<dbReference type="PANTHER" id="PTHR37485:SF1">
    <property type="entry name" value="CELL DIVISION PROTEIN FTSB"/>
    <property type="match status" value="1"/>
</dbReference>
<keyword evidence="2 7" id="KW-0132">Cell division</keyword>
<protein>
    <recommendedName>
        <fullName evidence="7">Cell division protein FtsB</fullName>
    </recommendedName>
</protein>
<evidence type="ECO:0000313" key="9">
    <source>
        <dbReference type="Proteomes" id="UP001239782"/>
    </source>
</evidence>
<sequence>MKWWAIFLLLVLAGLQVRLWSPDGGIAELRKLDQQVTDQRAANDQLKVRNEELYKQVKALRNNDQAIEQYARLHLGMIKPGETFFRFVSDKK</sequence>
<dbReference type="KEGG" id="plei:Q9312_06375"/>
<gene>
    <name evidence="7" type="primary">ftsB</name>
    <name evidence="8" type="ORF">Q9312_06375</name>
</gene>
<feature type="coiled-coil region" evidence="7">
    <location>
        <begin position="29"/>
        <end position="63"/>
    </location>
</feature>
<keyword evidence="9" id="KW-1185">Reference proteome</keyword>
<dbReference type="GO" id="GO:0030428">
    <property type="term" value="C:cell septum"/>
    <property type="evidence" value="ECO:0007669"/>
    <property type="project" value="TreeGrafter"/>
</dbReference>
<dbReference type="InterPro" id="IPR023081">
    <property type="entry name" value="Cell_div_FtsB"/>
</dbReference>
<accession>A0AA51X7S6</accession>
<dbReference type="AlphaFoldDB" id="A0AA51X7S6"/>
<dbReference type="EMBL" id="CP133548">
    <property type="protein sequence ID" value="WMS88538.1"/>
    <property type="molecule type" value="Genomic_DNA"/>
</dbReference>
<dbReference type="HAMAP" id="MF_00599">
    <property type="entry name" value="FtsB"/>
    <property type="match status" value="1"/>
</dbReference>
<reference evidence="8 9" key="1">
    <citation type="submission" date="2023-08" db="EMBL/GenBank/DDBJ databases">
        <title>Pleionea litopenaei sp. nov., isolated from stomach of juvenile Litopenaeus vannamei.</title>
        <authorList>
            <person name="Rho A.M."/>
            <person name="Hwang C.Y."/>
        </authorList>
    </citation>
    <scope>NUCLEOTIDE SEQUENCE [LARGE SCALE GENOMIC DNA]</scope>
    <source>
        <strain evidence="8 9">HL-JVS1</strain>
    </source>
</reference>
<keyword evidence="1 7" id="KW-1003">Cell membrane</keyword>
<keyword evidence="5 7" id="KW-0472">Membrane</keyword>
<dbReference type="GO" id="GO:0043093">
    <property type="term" value="P:FtsZ-dependent cytokinesis"/>
    <property type="evidence" value="ECO:0007669"/>
    <property type="project" value="UniProtKB-UniRule"/>
</dbReference>
<dbReference type="GO" id="GO:0005886">
    <property type="term" value="C:plasma membrane"/>
    <property type="evidence" value="ECO:0007669"/>
    <property type="project" value="UniProtKB-SubCell"/>
</dbReference>
<dbReference type="Proteomes" id="UP001239782">
    <property type="component" value="Chromosome"/>
</dbReference>
<evidence type="ECO:0000256" key="4">
    <source>
        <dbReference type="ARBA" id="ARBA00022989"/>
    </source>
</evidence>
<dbReference type="GO" id="GO:0032153">
    <property type="term" value="C:cell division site"/>
    <property type="evidence" value="ECO:0007669"/>
    <property type="project" value="UniProtKB-UniRule"/>
</dbReference>
<keyword evidence="4 7" id="KW-1133">Transmembrane helix</keyword>
<keyword evidence="7" id="KW-0175">Coiled coil</keyword>
<feature type="topological domain" description="Cytoplasmic" evidence="7">
    <location>
        <begin position="1"/>
        <end position="3"/>
    </location>
</feature>
<evidence type="ECO:0000256" key="7">
    <source>
        <dbReference type="HAMAP-Rule" id="MF_00599"/>
    </source>
</evidence>
<comment type="similarity">
    <text evidence="7">Belongs to the FtsB family.</text>
</comment>
<evidence type="ECO:0000256" key="1">
    <source>
        <dbReference type="ARBA" id="ARBA00022475"/>
    </source>
</evidence>
<evidence type="ECO:0000256" key="6">
    <source>
        <dbReference type="ARBA" id="ARBA00023306"/>
    </source>
</evidence>
<dbReference type="RefSeq" id="WP_309203752.1">
    <property type="nucleotide sequence ID" value="NZ_CP133548.1"/>
</dbReference>
<comment type="function">
    <text evidence="7">Essential cell division protein. May link together the upstream cell division proteins, which are predominantly cytoplasmic, with the downstream cell division proteins, which are predominantly periplasmic.</text>
</comment>
<dbReference type="Pfam" id="PF04977">
    <property type="entry name" value="DivIC"/>
    <property type="match status" value="1"/>
</dbReference>
<keyword evidence="3 7" id="KW-0812">Transmembrane</keyword>
<evidence type="ECO:0000256" key="3">
    <source>
        <dbReference type="ARBA" id="ARBA00022692"/>
    </source>
</evidence>